<keyword evidence="3" id="KW-1185">Reference proteome</keyword>
<accession>A0ABW3K1C4</accession>
<evidence type="ECO:0000259" key="1">
    <source>
        <dbReference type="Pfam" id="PF04993"/>
    </source>
</evidence>
<dbReference type="Gene3D" id="3.30.1460.30">
    <property type="entry name" value="YgaC/TfoX-N like chaperone"/>
    <property type="match status" value="1"/>
</dbReference>
<dbReference type="EMBL" id="JBHTKA010000003">
    <property type="protein sequence ID" value="MFD1000082.1"/>
    <property type="molecule type" value="Genomic_DNA"/>
</dbReference>
<gene>
    <name evidence="2" type="ORF">ACFQ21_12235</name>
</gene>
<dbReference type="SUPFAM" id="SSF159894">
    <property type="entry name" value="YgaC/TfoX-N like"/>
    <property type="match status" value="1"/>
</dbReference>
<sequence>MAYSEKIATRIREAFSDLRNVEEKKMFRGMCFMVNGKMCVCVNEDEIMCRIDPAIYEEMLEHDGCRAMIHNGKTMKGFVYVSEDVLKSKKNLDHWLDLALEYNKKAKAARKKTTAKAKSAK</sequence>
<dbReference type="Pfam" id="PF04993">
    <property type="entry name" value="TfoX_N"/>
    <property type="match status" value="1"/>
</dbReference>
<reference evidence="3" key="1">
    <citation type="journal article" date="2019" name="Int. J. Syst. Evol. Microbiol.">
        <title>The Global Catalogue of Microorganisms (GCM) 10K type strain sequencing project: providing services to taxonomists for standard genome sequencing and annotation.</title>
        <authorList>
            <consortium name="The Broad Institute Genomics Platform"/>
            <consortium name="The Broad Institute Genome Sequencing Center for Infectious Disease"/>
            <person name="Wu L."/>
            <person name="Ma J."/>
        </authorList>
    </citation>
    <scope>NUCLEOTIDE SEQUENCE [LARGE SCALE GENOMIC DNA]</scope>
    <source>
        <strain evidence="3">CCUG 58938</strain>
    </source>
</reference>
<organism evidence="2 3">
    <name type="scientific">Ohtaekwangia kribbensis</name>
    <dbReference type="NCBI Taxonomy" id="688913"/>
    <lineage>
        <taxon>Bacteria</taxon>
        <taxon>Pseudomonadati</taxon>
        <taxon>Bacteroidota</taxon>
        <taxon>Cytophagia</taxon>
        <taxon>Cytophagales</taxon>
        <taxon>Fulvivirgaceae</taxon>
        <taxon>Ohtaekwangia</taxon>
    </lineage>
</organism>
<proteinExistence type="predicted"/>
<feature type="domain" description="TfoX N-terminal" evidence="1">
    <location>
        <begin position="13"/>
        <end position="101"/>
    </location>
</feature>
<evidence type="ECO:0000313" key="3">
    <source>
        <dbReference type="Proteomes" id="UP001597112"/>
    </source>
</evidence>
<evidence type="ECO:0000313" key="2">
    <source>
        <dbReference type="EMBL" id="MFD1000082.1"/>
    </source>
</evidence>
<protein>
    <submittedName>
        <fullName evidence="2">TfoX/Sxy family protein</fullName>
    </submittedName>
</protein>
<name>A0ABW3K1C4_9BACT</name>
<dbReference type="RefSeq" id="WP_377579383.1">
    <property type="nucleotide sequence ID" value="NZ_JBHTKA010000003.1"/>
</dbReference>
<dbReference type="Proteomes" id="UP001597112">
    <property type="component" value="Unassembled WGS sequence"/>
</dbReference>
<dbReference type="InterPro" id="IPR007076">
    <property type="entry name" value="TfoX_N"/>
</dbReference>
<comment type="caution">
    <text evidence="2">The sequence shown here is derived from an EMBL/GenBank/DDBJ whole genome shotgun (WGS) entry which is preliminary data.</text>
</comment>